<feature type="transmembrane region" description="Helical" evidence="1">
    <location>
        <begin position="12"/>
        <end position="28"/>
    </location>
</feature>
<reference evidence="2 3" key="1">
    <citation type="submission" date="2016-01" db="EMBL/GenBank/DDBJ databases">
        <title>Draft sequences of Acinetobacter baumannii isolates from wounded military personnel.</title>
        <authorList>
            <person name="Arivett B.A."/>
            <person name="Fiester S.E."/>
            <person name="Ream D.C."/>
            <person name="Actis L.A."/>
        </authorList>
    </citation>
    <scope>NUCLEOTIDE SEQUENCE [LARGE SCALE GENOMIC DNA]</scope>
    <source>
        <strain evidence="2 3">AB2828</strain>
    </source>
</reference>
<keyword evidence="1" id="KW-0812">Transmembrane</keyword>
<evidence type="ECO:0000313" key="2">
    <source>
        <dbReference type="EMBL" id="KZA13981.1"/>
    </source>
</evidence>
<protein>
    <submittedName>
        <fullName evidence="2">Uncharacterized protein</fullName>
    </submittedName>
</protein>
<dbReference type="EMBL" id="LRDT01000038">
    <property type="protein sequence ID" value="KZA13981.1"/>
    <property type="molecule type" value="Genomic_DNA"/>
</dbReference>
<comment type="caution">
    <text evidence="2">The sequence shown here is derived from an EMBL/GenBank/DDBJ whole genome shotgun (WGS) entry which is preliminary data.</text>
</comment>
<gene>
    <name evidence="2" type="ORF">LV35_02972</name>
</gene>
<sequence>MKPHISEMKPHIYILIIKFQYFIVGALIEMKPHTSEMKPHIC</sequence>
<accession>A0AAJ0VMA7</accession>
<name>A0AAJ0VMA7_ACIBA</name>
<dbReference type="Proteomes" id="UP000076296">
    <property type="component" value="Unassembled WGS sequence"/>
</dbReference>
<organism evidence="2 3">
    <name type="scientific">Acinetobacter baumannii</name>
    <dbReference type="NCBI Taxonomy" id="470"/>
    <lineage>
        <taxon>Bacteria</taxon>
        <taxon>Pseudomonadati</taxon>
        <taxon>Pseudomonadota</taxon>
        <taxon>Gammaproteobacteria</taxon>
        <taxon>Moraxellales</taxon>
        <taxon>Moraxellaceae</taxon>
        <taxon>Acinetobacter</taxon>
        <taxon>Acinetobacter calcoaceticus/baumannii complex</taxon>
    </lineage>
</organism>
<evidence type="ECO:0000313" key="3">
    <source>
        <dbReference type="Proteomes" id="UP000076296"/>
    </source>
</evidence>
<dbReference type="AlphaFoldDB" id="A0AAJ0VMA7"/>
<keyword evidence="1" id="KW-1133">Transmembrane helix</keyword>
<proteinExistence type="predicted"/>
<evidence type="ECO:0000256" key="1">
    <source>
        <dbReference type="SAM" id="Phobius"/>
    </source>
</evidence>
<keyword evidence="1" id="KW-0472">Membrane</keyword>